<reference evidence="8 9" key="1">
    <citation type="submission" date="2016-10" db="EMBL/GenBank/DDBJ databases">
        <authorList>
            <person name="Varghese N."/>
            <person name="Submissions S."/>
        </authorList>
    </citation>
    <scope>NUCLEOTIDE SEQUENCE [LARGE SCALE GENOMIC DNA]</scope>
    <source>
        <strain evidence="8 9">DSM 13796</strain>
    </source>
</reference>
<evidence type="ECO:0000259" key="7">
    <source>
        <dbReference type="Pfam" id="PF14748"/>
    </source>
</evidence>
<dbReference type="InterPro" id="IPR053790">
    <property type="entry name" value="P5CR-like_CS"/>
</dbReference>
<dbReference type="Pfam" id="PF14748">
    <property type="entry name" value="P5CR_dimer"/>
    <property type="match status" value="1"/>
</dbReference>
<dbReference type="RefSeq" id="WP_061801900.1">
    <property type="nucleotide sequence ID" value="NZ_FOXX01000001.1"/>
</dbReference>
<dbReference type="PANTHER" id="PTHR11645:SF49">
    <property type="entry name" value="PYRROLINE-5-CARBOXYLATE REDUCTASE 1"/>
    <property type="match status" value="1"/>
</dbReference>
<sequence length="282" mass="30817">MSKIVFIGAGSMAEAMISGLIEKKMYSGKEIIVTNRSNDERLQELSQHYRVTTSRDYKKILKKASVVVLAFKPKDVVESLSLLKEDLSSDHLVISVIAGVSTDSITNLLGFEGPVIRAMPNTSASIGQSATAITSGNWTNEKHEQLARALFEAIGKVITVDEEAMHLVTGLSGSGPAYFYYMIEAMQDAAVQEGMTEETARELIFQTFVGAAGMVKASNKTPRQLRKEITSPNGTTEAGIKMLQQEQFKESISSCIKTAKNRSEEMGKDIEERLAASISSRH</sequence>
<keyword evidence="2 4" id="KW-0641">Proline biosynthesis</keyword>
<keyword evidence="2 4" id="KW-0521">NADP</keyword>
<comment type="subcellular location">
    <subcellularLocation>
        <location evidence="2">Cytoplasm</location>
    </subcellularLocation>
</comment>
<evidence type="ECO:0000256" key="2">
    <source>
        <dbReference type="HAMAP-Rule" id="MF_01925"/>
    </source>
</evidence>
<organism evidence="8 9">
    <name type="scientific">Priestia endophytica DSM 13796</name>
    <dbReference type="NCBI Taxonomy" id="1121089"/>
    <lineage>
        <taxon>Bacteria</taxon>
        <taxon>Bacillati</taxon>
        <taxon>Bacillota</taxon>
        <taxon>Bacilli</taxon>
        <taxon>Bacillales</taxon>
        <taxon>Bacillaceae</taxon>
        <taxon>Priestia</taxon>
    </lineage>
</organism>
<dbReference type="PANTHER" id="PTHR11645">
    <property type="entry name" value="PYRROLINE-5-CARBOXYLATE REDUCTASE"/>
    <property type="match status" value="1"/>
</dbReference>
<dbReference type="Pfam" id="PF03807">
    <property type="entry name" value="F420_oxidored"/>
    <property type="match status" value="1"/>
</dbReference>
<evidence type="ECO:0000256" key="5">
    <source>
        <dbReference type="SAM" id="MobiDB-lite"/>
    </source>
</evidence>
<feature type="domain" description="Pyrroline-5-carboxylate reductase catalytic N-terminal" evidence="6">
    <location>
        <begin position="3"/>
        <end position="99"/>
    </location>
</feature>
<protein>
    <recommendedName>
        <fullName evidence="2 3">Pyrroline-5-carboxylate reductase</fullName>
        <shortName evidence="2">P5C reductase</shortName>
        <shortName evidence="2">P5CR</shortName>
        <ecNumber evidence="2 3">1.5.1.2</ecNumber>
    </recommendedName>
    <alternativeName>
        <fullName evidence="2">PCA reductase</fullName>
    </alternativeName>
</protein>
<dbReference type="InterPro" id="IPR036291">
    <property type="entry name" value="NAD(P)-bd_dom_sf"/>
</dbReference>
<dbReference type="EMBL" id="FOXX01000001">
    <property type="protein sequence ID" value="SFQ14601.1"/>
    <property type="molecule type" value="Genomic_DNA"/>
</dbReference>
<accession>A0A1I5W4H7</accession>
<evidence type="ECO:0000259" key="6">
    <source>
        <dbReference type="Pfam" id="PF03807"/>
    </source>
</evidence>
<comment type="similarity">
    <text evidence="1 2 4">Belongs to the pyrroline-5-carboxylate reductase family.</text>
</comment>
<keyword evidence="2" id="KW-0963">Cytoplasm</keyword>
<feature type="domain" description="Pyrroline-5-carboxylate reductase dimerisation" evidence="7">
    <location>
        <begin position="162"/>
        <end position="266"/>
    </location>
</feature>
<comment type="catalytic activity">
    <reaction evidence="2 4">
        <text>L-proline + NADP(+) = (S)-1-pyrroline-5-carboxylate + NADPH + 2 H(+)</text>
        <dbReference type="Rhea" id="RHEA:14109"/>
        <dbReference type="ChEBI" id="CHEBI:15378"/>
        <dbReference type="ChEBI" id="CHEBI:17388"/>
        <dbReference type="ChEBI" id="CHEBI:57783"/>
        <dbReference type="ChEBI" id="CHEBI:58349"/>
        <dbReference type="ChEBI" id="CHEBI:60039"/>
        <dbReference type="EC" id="1.5.1.2"/>
    </reaction>
</comment>
<keyword evidence="2 4" id="KW-0028">Amino-acid biosynthesis</keyword>
<proteinExistence type="inferred from homology"/>
<dbReference type="Proteomes" id="UP000182762">
    <property type="component" value="Unassembled WGS sequence"/>
</dbReference>
<comment type="function">
    <text evidence="2">Catalyzes the reduction of 1-pyrroline-5-carboxylate (PCA) to L-proline.</text>
</comment>
<dbReference type="SUPFAM" id="SSF51735">
    <property type="entry name" value="NAD(P)-binding Rossmann-fold domains"/>
    <property type="match status" value="1"/>
</dbReference>
<evidence type="ECO:0000313" key="8">
    <source>
        <dbReference type="EMBL" id="SFQ14601.1"/>
    </source>
</evidence>
<gene>
    <name evidence="2" type="primary">proC</name>
    <name evidence="8" type="ORF">SAMN02745910_00391</name>
</gene>
<dbReference type="InterPro" id="IPR028939">
    <property type="entry name" value="P5C_Rdtase_cat_N"/>
</dbReference>
<dbReference type="InterPro" id="IPR008927">
    <property type="entry name" value="6-PGluconate_DH-like_C_sf"/>
</dbReference>
<dbReference type="HAMAP" id="MF_01925">
    <property type="entry name" value="P5C_reductase"/>
    <property type="match status" value="1"/>
</dbReference>
<feature type="region of interest" description="Disordered" evidence="5">
    <location>
        <begin position="260"/>
        <end position="282"/>
    </location>
</feature>
<keyword evidence="2 4" id="KW-0560">Oxidoreductase</keyword>
<dbReference type="PROSITE" id="PS00521">
    <property type="entry name" value="P5CR"/>
    <property type="match status" value="1"/>
</dbReference>
<dbReference type="Gene3D" id="1.10.3730.10">
    <property type="entry name" value="ProC C-terminal domain-like"/>
    <property type="match status" value="1"/>
</dbReference>
<dbReference type="NCBIfam" id="TIGR00112">
    <property type="entry name" value="proC"/>
    <property type="match status" value="1"/>
</dbReference>
<dbReference type="EC" id="1.5.1.2" evidence="2 3"/>
<evidence type="ECO:0000313" key="9">
    <source>
        <dbReference type="Proteomes" id="UP000182762"/>
    </source>
</evidence>
<evidence type="ECO:0000256" key="4">
    <source>
        <dbReference type="RuleBase" id="RU003903"/>
    </source>
</evidence>
<evidence type="ECO:0000256" key="1">
    <source>
        <dbReference type="ARBA" id="ARBA00005525"/>
    </source>
</evidence>
<evidence type="ECO:0000256" key="3">
    <source>
        <dbReference type="NCBIfam" id="TIGR00112"/>
    </source>
</evidence>
<comment type="pathway">
    <text evidence="2 4">Amino-acid biosynthesis; L-proline biosynthesis; L-proline from L-glutamate 5-semialdehyde: step 1/1.</text>
</comment>
<dbReference type="InterPro" id="IPR029036">
    <property type="entry name" value="P5CR_dimer"/>
</dbReference>
<dbReference type="GeneID" id="93709164"/>
<dbReference type="Gene3D" id="3.40.50.720">
    <property type="entry name" value="NAD(P)-binding Rossmann-like Domain"/>
    <property type="match status" value="1"/>
</dbReference>
<comment type="catalytic activity">
    <reaction evidence="2">
        <text>L-proline + NAD(+) = (S)-1-pyrroline-5-carboxylate + NADH + 2 H(+)</text>
        <dbReference type="Rhea" id="RHEA:14105"/>
        <dbReference type="ChEBI" id="CHEBI:15378"/>
        <dbReference type="ChEBI" id="CHEBI:17388"/>
        <dbReference type="ChEBI" id="CHEBI:57540"/>
        <dbReference type="ChEBI" id="CHEBI:57945"/>
        <dbReference type="ChEBI" id="CHEBI:60039"/>
        <dbReference type="EC" id="1.5.1.2"/>
    </reaction>
</comment>
<dbReference type="PIRSF" id="PIRSF000193">
    <property type="entry name" value="Pyrrol-5-carb_rd"/>
    <property type="match status" value="1"/>
</dbReference>
<name>A0A1I5W4H7_9BACI</name>
<comment type="caution">
    <text evidence="8">The sequence shown here is derived from an EMBL/GenBank/DDBJ whole genome shotgun (WGS) entry which is preliminary data.</text>
</comment>
<dbReference type="SUPFAM" id="SSF48179">
    <property type="entry name" value="6-phosphogluconate dehydrogenase C-terminal domain-like"/>
    <property type="match status" value="1"/>
</dbReference>
<dbReference type="InterPro" id="IPR000304">
    <property type="entry name" value="Pyrroline-COOH_reductase"/>
</dbReference>
<keyword evidence="9" id="KW-1185">Reference proteome</keyword>
<feature type="compositionally biased region" description="Basic and acidic residues" evidence="5">
    <location>
        <begin position="261"/>
        <end position="274"/>
    </location>
</feature>